<dbReference type="GeneID" id="64662957"/>
<keyword evidence="3" id="KW-1185">Reference proteome</keyword>
<sequence length="183" mass="19627">MAFFFRTVDNGIKLSSLLSIPDISNVHAMNKITSDEPNHLVTHEDPPEASQLLGHLLSHILQPFKIPLPDGLSPDSLVPLYNTATCTWNWDLPVNPPGDESDLNTGSAGSTPDPEAAGSATYKEIVASFMNTLAGCLSALQPLLECECYATHTWSAASAHKALPGSDIKHKPDLVLSDDITAR</sequence>
<comment type="caution">
    <text evidence="2">The sequence shown here is derived from an EMBL/GenBank/DDBJ whole genome shotgun (WGS) entry which is preliminary data.</text>
</comment>
<name>A0AAD4HBV1_9AGAM</name>
<dbReference type="RefSeq" id="XP_041217431.1">
    <property type="nucleotide sequence ID" value="XM_041368659.1"/>
</dbReference>
<organism evidence="2 3">
    <name type="scientific">Suillus fuscotomentosus</name>
    <dbReference type="NCBI Taxonomy" id="1912939"/>
    <lineage>
        <taxon>Eukaryota</taxon>
        <taxon>Fungi</taxon>
        <taxon>Dikarya</taxon>
        <taxon>Basidiomycota</taxon>
        <taxon>Agaricomycotina</taxon>
        <taxon>Agaricomycetes</taxon>
        <taxon>Agaricomycetidae</taxon>
        <taxon>Boletales</taxon>
        <taxon>Suillineae</taxon>
        <taxon>Suillaceae</taxon>
        <taxon>Suillus</taxon>
    </lineage>
</organism>
<proteinExistence type="predicted"/>
<evidence type="ECO:0000313" key="2">
    <source>
        <dbReference type="EMBL" id="KAG1889112.1"/>
    </source>
</evidence>
<reference evidence="2" key="1">
    <citation type="journal article" date="2020" name="New Phytol.">
        <title>Comparative genomics reveals dynamic genome evolution in host specialist ectomycorrhizal fungi.</title>
        <authorList>
            <person name="Lofgren L.A."/>
            <person name="Nguyen N.H."/>
            <person name="Vilgalys R."/>
            <person name="Ruytinx J."/>
            <person name="Liao H.L."/>
            <person name="Branco S."/>
            <person name="Kuo A."/>
            <person name="LaButti K."/>
            <person name="Lipzen A."/>
            <person name="Andreopoulos W."/>
            <person name="Pangilinan J."/>
            <person name="Riley R."/>
            <person name="Hundley H."/>
            <person name="Na H."/>
            <person name="Barry K."/>
            <person name="Grigoriev I.V."/>
            <person name="Stajich J.E."/>
            <person name="Kennedy P.G."/>
        </authorList>
    </citation>
    <scope>NUCLEOTIDE SEQUENCE</scope>
    <source>
        <strain evidence="2">FC203</strain>
    </source>
</reference>
<dbReference type="AlphaFoldDB" id="A0AAD4HBV1"/>
<dbReference type="EMBL" id="JABBWK010000160">
    <property type="protein sequence ID" value="KAG1889112.1"/>
    <property type="molecule type" value="Genomic_DNA"/>
</dbReference>
<protein>
    <submittedName>
        <fullName evidence="2">Uncharacterized protein</fullName>
    </submittedName>
</protein>
<dbReference type="Proteomes" id="UP001195769">
    <property type="component" value="Unassembled WGS sequence"/>
</dbReference>
<feature type="region of interest" description="Disordered" evidence="1">
    <location>
        <begin position="97"/>
        <end position="117"/>
    </location>
</feature>
<evidence type="ECO:0000313" key="3">
    <source>
        <dbReference type="Proteomes" id="UP001195769"/>
    </source>
</evidence>
<gene>
    <name evidence="2" type="ORF">F5891DRAFT_1198688</name>
</gene>
<evidence type="ECO:0000256" key="1">
    <source>
        <dbReference type="SAM" id="MobiDB-lite"/>
    </source>
</evidence>
<accession>A0AAD4HBV1</accession>